<dbReference type="RefSeq" id="WP_262097068.1">
    <property type="nucleotide sequence ID" value="NZ_JAOEGN010000029.1"/>
</dbReference>
<reference evidence="3" key="1">
    <citation type="submission" date="2023-07" db="EMBL/GenBank/DDBJ databases">
        <title>Novel Mycoplasma species identified in domestic and wild animals.</title>
        <authorList>
            <person name="Volokhov D.V."/>
            <person name="Furtak V.A."/>
            <person name="Zagorodnyaya T.A."/>
        </authorList>
    </citation>
    <scope>NUCLEOTIDE SEQUENCE [LARGE SCALE GENOMIC DNA]</scope>
    <source>
        <strain evidence="3">92-19</strain>
    </source>
</reference>
<evidence type="ECO:0000313" key="3">
    <source>
        <dbReference type="Proteomes" id="UP001209076"/>
    </source>
</evidence>
<gene>
    <name evidence="2" type="ORF">N7603_08830</name>
</gene>
<feature type="domain" description="Transposase InsH N-terminal" evidence="1">
    <location>
        <begin position="23"/>
        <end position="88"/>
    </location>
</feature>
<proteinExistence type="predicted"/>
<dbReference type="Proteomes" id="UP001209076">
    <property type="component" value="Unassembled WGS sequence"/>
</dbReference>
<accession>A0ABT2PXQ4</accession>
<dbReference type="EMBL" id="JAOEGN010000029">
    <property type="protein sequence ID" value="MCU0105748.1"/>
    <property type="molecule type" value="Genomic_DNA"/>
</dbReference>
<evidence type="ECO:0000259" key="1">
    <source>
        <dbReference type="Pfam" id="PF05598"/>
    </source>
</evidence>
<name>A0ABT2PXQ4_9MOLU</name>
<comment type="caution">
    <text evidence="2">The sequence shown here is derived from an EMBL/GenBank/DDBJ whole genome shotgun (WGS) entry which is preliminary data.</text>
</comment>
<dbReference type="Pfam" id="PF05598">
    <property type="entry name" value="DUF772"/>
    <property type="match status" value="1"/>
</dbReference>
<evidence type="ECO:0000313" key="2">
    <source>
        <dbReference type="EMBL" id="MCU0105748.1"/>
    </source>
</evidence>
<dbReference type="InterPro" id="IPR008490">
    <property type="entry name" value="Transposase_InsH_N"/>
</dbReference>
<organism evidence="2 3">
    <name type="scientific">Paracholeplasma vituli</name>
    <dbReference type="NCBI Taxonomy" id="69473"/>
    <lineage>
        <taxon>Bacteria</taxon>
        <taxon>Bacillati</taxon>
        <taxon>Mycoplasmatota</taxon>
        <taxon>Mollicutes</taxon>
        <taxon>Acholeplasmatales</taxon>
        <taxon>Acholeplasmataceae</taxon>
        <taxon>Paracholeplasma</taxon>
    </lineage>
</organism>
<keyword evidence="3" id="KW-1185">Reference proteome</keyword>
<sequence length="90" mass="10850">MQKPELIQGYLNPKQLKLPLSFEIKIPFDSEARTFDEVFRRIDFRQYIIDESNVGRIGYNPVNMLKLILFCMMENITTLREMEKRGEERY</sequence>
<protein>
    <recommendedName>
        <fullName evidence="1">Transposase InsH N-terminal domain-containing protein</fullName>
    </recommendedName>
</protein>